<dbReference type="InterPro" id="IPR005467">
    <property type="entry name" value="His_kinase_dom"/>
</dbReference>
<evidence type="ECO:0000259" key="6">
    <source>
        <dbReference type="PROSITE" id="PS50109"/>
    </source>
</evidence>
<feature type="transmembrane region" description="Helical" evidence="5">
    <location>
        <begin position="6"/>
        <end position="25"/>
    </location>
</feature>
<evidence type="ECO:0000256" key="4">
    <source>
        <dbReference type="SAM" id="Coils"/>
    </source>
</evidence>
<keyword evidence="5" id="KW-0812">Transmembrane</keyword>
<feature type="domain" description="Histidine kinase" evidence="6">
    <location>
        <begin position="218"/>
        <end position="460"/>
    </location>
</feature>
<evidence type="ECO:0000256" key="2">
    <source>
        <dbReference type="ARBA" id="ARBA00012438"/>
    </source>
</evidence>
<evidence type="ECO:0000256" key="5">
    <source>
        <dbReference type="SAM" id="Phobius"/>
    </source>
</evidence>
<keyword evidence="5" id="KW-0472">Membrane</keyword>
<dbReference type="SUPFAM" id="SSF47384">
    <property type="entry name" value="Homodimeric domain of signal transducing histidine kinase"/>
    <property type="match status" value="1"/>
</dbReference>
<keyword evidence="5" id="KW-1133">Transmembrane helix</keyword>
<dbReference type="InterPro" id="IPR003661">
    <property type="entry name" value="HisK_dim/P_dom"/>
</dbReference>
<protein>
    <recommendedName>
        <fullName evidence="2">histidine kinase</fullName>
        <ecNumber evidence="2">2.7.13.3</ecNumber>
    </recommendedName>
</protein>
<organism evidence="7 8">
    <name type="scientific">Hymenobacter wooponensis</name>
    <dbReference type="NCBI Taxonomy" id="1525360"/>
    <lineage>
        <taxon>Bacteria</taxon>
        <taxon>Pseudomonadati</taxon>
        <taxon>Bacteroidota</taxon>
        <taxon>Cytophagia</taxon>
        <taxon>Cytophagales</taxon>
        <taxon>Hymenobacteraceae</taxon>
        <taxon>Hymenobacter</taxon>
    </lineage>
</organism>
<keyword evidence="7" id="KW-0808">Transferase</keyword>
<evidence type="ECO:0000256" key="3">
    <source>
        <dbReference type="ARBA" id="ARBA00022553"/>
    </source>
</evidence>
<keyword evidence="4" id="KW-0175">Coiled coil</keyword>
<feature type="coiled-coil region" evidence="4">
    <location>
        <begin position="140"/>
        <end position="199"/>
    </location>
</feature>
<dbReference type="RefSeq" id="WP_135530386.1">
    <property type="nucleotide sequence ID" value="NZ_SRKZ01000003.1"/>
</dbReference>
<keyword evidence="3" id="KW-0597">Phosphoprotein</keyword>
<dbReference type="PANTHER" id="PTHR43065">
    <property type="entry name" value="SENSOR HISTIDINE KINASE"/>
    <property type="match status" value="1"/>
</dbReference>
<dbReference type="InterPro" id="IPR003594">
    <property type="entry name" value="HATPase_dom"/>
</dbReference>
<dbReference type="InterPro" id="IPR004358">
    <property type="entry name" value="Sig_transdc_His_kin-like_C"/>
</dbReference>
<comment type="catalytic activity">
    <reaction evidence="1">
        <text>ATP + protein L-histidine = ADP + protein N-phospho-L-histidine.</text>
        <dbReference type="EC" id="2.7.13.3"/>
    </reaction>
</comment>
<dbReference type="PANTHER" id="PTHR43065:SF42">
    <property type="entry name" value="TWO-COMPONENT SENSOR PPRA"/>
    <property type="match status" value="1"/>
</dbReference>
<evidence type="ECO:0000313" key="8">
    <source>
        <dbReference type="Proteomes" id="UP000298284"/>
    </source>
</evidence>
<dbReference type="PRINTS" id="PR00344">
    <property type="entry name" value="BCTRLSENSOR"/>
</dbReference>
<reference evidence="7 8" key="1">
    <citation type="submission" date="2019-04" db="EMBL/GenBank/DDBJ databases">
        <authorList>
            <person name="Feng G."/>
            <person name="Zhang J."/>
            <person name="Zhu H."/>
        </authorList>
    </citation>
    <scope>NUCLEOTIDE SEQUENCE [LARGE SCALE GENOMIC DNA]</scope>
    <source>
        <strain evidence="7 8">JCM 19491</strain>
    </source>
</reference>
<dbReference type="EC" id="2.7.13.3" evidence="2"/>
<dbReference type="CDD" id="cd00082">
    <property type="entry name" value="HisKA"/>
    <property type="match status" value="1"/>
</dbReference>
<dbReference type="PROSITE" id="PS50109">
    <property type="entry name" value="HIS_KIN"/>
    <property type="match status" value="1"/>
</dbReference>
<dbReference type="Pfam" id="PF00512">
    <property type="entry name" value="HisKA"/>
    <property type="match status" value="1"/>
</dbReference>
<sequence>MSVNTTILFTIPVALLIVRSMRRFFDLPTRLPRLNQALTWIWVPGAILYVAALLMKWKTDQLDEIYLLLVFAAVIVTLLRLQNYRPARTVLLAMVPYVLYSAIELELELTGGAFLKEYDDAFDTSRGFAMIWLFTFILIARNQKKQLEKERILREEEEKAKRLIEAQNAELERLVGERTATLTQQAEELREALTELRITQTQLIQSEKMASLGELTAGIAHEIQNPLNFVTNFSDVSAELIEELEEERQRADRDPELEAELLVDLKQNLQKITHHGQRAASIVRGMLEHSRASTGERQPVDLNVLADEYLRLAYHGLRAKDKTFNATLVTNFDQDLGTVQAVSQDLGRVLLNLFTNAFYAVQKKKERCPDGYTPTVSVTTLRQPDGDVEVRVRDNGTGIPEAVQKKIFQPFFTTKPTGEGTGLGLSLSYDIVTKGHNGTLTVETSEGEGTEFVIVLPRADGTE</sequence>
<name>A0A4Z0MKZ6_9BACT</name>
<dbReference type="AlphaFoldDB" id="A0A4Z0MKZ6"/>
<dbReference type="Pfam" id="PF02518">
    <property type="entry name" value="HATPase_c"/>
    <property type="match status" value="1"/>
</dbReference>
<evidence type="ECO:0000256" key="1">
    <source>
        <dbReference type="ARBA" id="ARBA00000085"/>
    </source>
</evidence>
<feature type="transmembrane region" description="Helical" evidence="5">
    <location>
        <begin position="37"/>
        <end position="59"/>
    </location>
</feature>
<comment type="caution">
    <text evidence="7">The sequence shown here is derived from an EMBL/GenBank/DDBJ whole genome shotgun (WGS) entry which is preliminary data.</text>
</comment>
<gene>
    <name evidence="7" type="ORF">EU557_10305</name>
</gene>
<dbReference type="Gene3D" id="3.30.565.10">
    <property type="entry name" value="Histidine kinase-like ATPase, C-terminal domain"/>
    <property type="match status" value="1"/>
</dbReference>
<dbReference type="GO" id="GO:0000155">
    <property type="term" value="F:phosphorelay sensor kinase activity"/>
    <property type="evidence" value="ECO:0007669"/>
    <property type="project" value="InterPro"/>
</dbReference>
<dbReference type="InterPro" id="IPR036890">
    <property type="entry name" value="HATPase_C_sf"/>
</dbReference>
<dbReference type="InterPro" id="IPR036097">
    <property type="entry name" value="HisK_dim/P_sf"/>
</dbReference>
<accession>A0A4Z0MKZ6</accession>
<dbReference type="SMART" id="SM00388">
    <property type="entry name" value="HisKA"/>
    <property type="match status" value="1"/>
</dbReference>
<evidence type="ECO:0000313" key="7">
    <source>
        <dbReference type="EMBL" id="TGD80231.1"/>
    </source>
</evidence>
<dbReference type="EMBL" id="SRKZ01000003">
    <property type="protein sequence ID" value="TGD80231.1"/>
    <property type="molecule type" value="Genomic_DNA"/>
</dbReference>
<keyword evidence="7" id="KW-0418">Kinase</keyword>
<dbReference type="SMART" id="SM00387">
    <property type="entry name" value="HATPase_c"/>
    <property type="match status" value="1"/>
</dbReference>
<feature type="transmembrane region" description="Helical" evidence="5">
    <location>
        <begin position="65"/>
        <end position="82"/>
    </location>
</feature>
<dbReference type="Proteomes" id="UP000298284">
    <property type="component" value="Unassembled WGS sequence"/>
</dbReference>
<proteinExistence type="predicted"/>
<dbReference type="Gene3D" id="1.10.287.130">
    <property type="match status" value="1"/>
</dbReference>
<dbReference type="OrthoDB" id="9806995at2"/>
<dbReference type="SUPFAM" id="SSF55874">
    <property type="entry name" value="ATPase domain of HSP90 chaperone/DNA topoisomerase II/histidine kinase"/>
    <property type="match status" value="1"/>
</dbReference>
<keyword evidence="8" id="KW-1185">Reference proteome</keyword>